<comment type="caution">
    <text evidence="3">The sequence shown here is derived from an EMBL/GenBank/DDBJ whole genome shotgun (WGS) entry which is preliminary data.</text>
</comment>
<proteinExistence type="predicted"/>
<organism evidence="3 6">
    <name type="scientific">Siccirubricoccus deserti</name>
    <dbReference type="NCBI Taxonomy" id="2013562"/>
    <lineage>
        <taxon>Bacteria</taxon>
        <taxon>Pseudomonadati</taxon>
        <taxon>Pseudomonadota</taxon>
        <taxon>Alphaproteobacteria</taxon>
        <taxon>Acetobacterales</taxon>
        <taxon>Roseomonadaceae</taxon>
        <taxon>Siccirubricoccus</taxon>
    </lineage>
</organism>
<feature type="transmembrane region" description="Helical" evidence="1">
    <location>
        <begin position="28"/>
        <end position="45"/>
    </location>
</feature>
<dbReference type="InterPro" id="IPR025668">
    <property type="entry name" value="Tnp_DDE_dom"/>
</dbReference>
<evidence type="ECO:0000313" key="5">
    <source>
        <dbReference type="EMBL" id="MBC4019302.1"/>
    </source>
</evidence>
<dbReference type="EMBL" id="JACOMF010000139">
    <property type="protein sequence ID" value="MBC4019204.1"/>
    <property type="molecule type" value="Genomic_DNA"/>
</dbReference>
<dbReference type="Proteomes" id="UP000600101">
    <property type="component" value="Unassembled WGS sequence"/>
</dbReference>
<keyword evidence="1" id="KW-0812">Transmembrane</keyword>
<evidence type="ECO:0000313" key="4">
    <source>
        <dbReference type="EMBL" id="MBC4019204.1"/>
    </source>
</evidence>
<sequence>CYKLRNTIERAFSHLKDWRRVATRYDKLARNFQAGIAIAAIIPWWA</sequence>
<dbReference type="EMBL" id="JACOMF010000017">
    <property type="protein sequence ID" value="MBC4016701.1"/>
    <property type="molecule type" value="Genomic_DNA"/>
</dbReference>
<name>A0A9X0QZ90_9PROT</name>
<protein>
    <submittedName>
        <fullName evidence="3">Transposase</fullName>
    </submittedName>
</protein>
<keyword evidence="1" id="KW-0472">Membrane</keyword>
<keyword evidence="6" id="KW-1185">Reference proteome</keyword>
<feature type="non-terminal residue" evidence="3">
    <location>
        <position position="1"/>
    </location>
</feature>
<accession>A0A9X0QZ90</accession>
<evidence type="ECO:0000313" key="3">
    <source>
        <dbReference type="EMBL" id="MBC4016701.1"/>
    </source>
</evidence>
<gene>
    <name evidence="3" type="ORF">H7965_15365</name>
    <name evidence="4" type="ORF">H7965_28710</name>
    <name evidence="5" type="ORF">H7965_29270</name>
</gene>
<dbReference type="Pfam" id="PF13586">
    <property type="entry name" value="DDE_Tnp_1_2"/>
    <property type="match status" value="1"/>
</dbReference>
<feature type="domain" description="Transposase DDE" evidence="2">
    <location>
        <begin position="5"/>
        <end position="44"/>
    </location>
</feature>
<keyword evidence="1" id="KW-1133">Transmembrane helix</keyword>
<dbReference type="AlphaFoldDB" id="A0A9X0QZ90"/>
<dbReference type="RefSeq" id="WP_186771465.1">
    <property type="nucleotide sequence ID" value="NZ_JACOMF010000017.1"/>
</dbReference>
<evidence type="ECO:0000256" key="1">
    <source>
        <dbReference type="SAM" id="Phobius"/>
    </source>
</evidence>
<dbReference type="EMBL" id="JACOMF010000165">
    <property type="protein sequence ID" value="MBC4019302.1"/>
    <property type="molecule type" value="Genomic_DNA"/>
</dbReference>
<reference evidence="3" key="1">
    <citation type="submission" date="2020-08" db="EMBL/GenBank/DDBJ databases">
        <authorList>
            <person name="Hu Y."/>
            <person name="Nguyen S.V."/>
            <person name="Li F."/>
            <person name="Fanning S."/>
        </authorList>
    </citation>
    <scope>NUCLEOTIDE SEQUENCE</scope>
    <source>
        <strain evidence="3">SYSU D8009</strain>
    </source>
</reference>
<evidence type="ECO:0000259" key="2">
    <source>
        <dbReference type="Pfam" id="PF13586"/>
    </source>
</evidence>
<evidence type="ECO:0000313" key="6">
    <source>
        <dbReference type="Proteomes" id="UP000600101"/>
    </source>
</evidence>